<dbReference type="Proteomes" id="UP000693946">
    <property type="component" value="Linkage Group LG9"/>
</dbReference>
<protein>
    <submittedName>
        <fullName evidence="2">Uncharacterized protein</fullName>
    </submittedName>
</protein>
<evidence type="ECO:0000313" key="2">
    <source>
        <dbReference type="EMBL" id="KAG7475375.1"/>
    </source>
</evidence>
<evidence type="ECO:0000256" key="1">
    <source>
        <dbReference type="SAM" id="MobiDB-lite"/>
    </source>
</evidence>
<keyword evidence="3" id="KW-1185">Reference proteome</keyword>
<gene>
    <name evidence="2" type="ORF">JOB18_030144</name>
</gene>
<comment type="caution">
    <text evidence="2">The sequence shown here is derived from an EMBL/GenBank/DDBJ whole genome shotgun (WGS) entry which is preliminary data.</text>
</comment>
<dbReference type="EMBL" id="JAGKHQ010000021">
    <property type="protein sequence ID" value="KAG7475375.1"/>
    <property type="molecule type" value="Genomic_DNA"/>
</dbReference>
<feature type="region of interest" description="Disordered" evidence="1">
    <location>
        <begin position="33"/>
        <end position="72"/>
    </location>
</feature>
<name>A0AAV6PW16_SOLSE</name>
<proteinExistence type="predicted"/>
<accession>A0AAV6PW16</accession>
<sequence length="105" mass="11426">MNSSRPAHCARGSAQNQMDSLSLLRQKQATLELGSRGDKKGSAIGLNPPPTYHLISQDQENPGKKTHKGNKKKVSIKYASLKNVVEKNINSQGLSNVFALFILPV</sequence>
<organism evidence="2 3">
    <name type="scientific">Solea senegalensis</name>
    <name type="common">Senegalese sole</name>
    <dbReference type="NCBI Taxonomy" id="28829"/>
    <lineage>
        <taxon>Eukaryota</taxon>
        <taxon>Metazoa</taxon>
        <taxon>Chordata</taxon>
        <taxon>Craniata</taxon>
        <taxon>Vertebrata</taxon>
        <taxon>Euteleostomi</taxon>
        <taxon>Actinopterygii</taxon>
        <taxon>Neopterygii</taxon>
        <taxon>Teleostei</taxon>
        <taxon>Neoteleostei</taxon>
        <taxon>Acanthomorphata</taxon>
        <taxon>Carangaria</taxon>
        <taxon>Pleuronectiformes</taxon>
        <taxon>Pleuronectoidei</taxon>
        <taxon>Soleidae</taxon>
        <taxon>Solea</taxon>
    </lineage>
</organism>
<evidence type="ECO:0000313" key="3">
    <source>
        <dbReference type="Proteomes" id="UP000693946"/>
    </source>
</evidence>
<reference evidence="2 3" key="1">
    <citation type="journal article" date="2021" name="Sci. Rep.">
        <title>Chromosome anchoring in Senegalese sole (Solea senegalensis) reveals sex-associated markers and genome rearrangements in flatfish.</title>
        <authorList>
            <person name="Guerrero-Cozar I."/>
            <person name="Gomez-Garrido J."/>
            <person name="Berbel C."/>
            <person name="Martinez-Blanch J.F."/>
            <person name="Alioto T."/>
            <person name="Claros M.G."/>
            <person name="Gagnaire P.A."/>
            <person name="Manchado M."/>
        </authorList>
    </citation>
    <scope>NUCLEOTIDE SEQUENCE [LARGE SCALE GENOMIC DNA]</scope>
    <source>
        <strain evidence="2">Sse05_10M</strain>
    </source>
</reference>
<dbReference type="AlphaFoldDB" id="A0AAV6PW16"/>